<dbReference type="AlphaFoldDB" id="A0AAU7QXC3"/>
<sequence length="189" mass="19222">MKTEVQSPPTVLFLQTQRPAGWVTVARGVALDGRRCLLRTVGAGRPRSGDAVRLVGVTGADVRPLTVAEVSVLHRDPADLLMVSLADETVPGGYGTDASAVRRVLALLADDADPRWRVAADGGAGVVASAVLVGAGRPGEPGRPAVPVTTHRVSAATSPPGGDGGGDDDGSPLSWTCRLFGIGCPAEDS</sequence>
<name>A0AAU7QXC3_9ACTN</name>
<reference evidence="2" key="1">
    <citation type="submission" date="2024-06" db="EMBL/GenBank/DDBJ databases">
        <title>Micromonospora sp. strain HUAS YX12 genome sequences.</title>
        <authorList>
            <person name="Mo P."/>
        </authorList>
    </citation>
    <scope>NUCLEOTIDE SEQUENCE</scope>
    <source>
        <strain evidence="2">HUAS YX12</strain>
    </source>
</reference>
<dbReference type="EMBL" id="CP157974">
    <property type="protein sequence ID" value="XBT80609.1"/>
    <property type="molecule type" value="Genomic_DNA"/>
</dbReference>
<accession>A0AAU7QXC3</accession>
<protein>
    <submittedName>
        <fullName evidence="2">Uncharacterized protein</fullName>
    </submittedName>
</protein>
<gene>
    <name evidence="2" type="ORF">ABIH81_23580</name>
</gene>
<proteinExistence type="predicted"/>
<organism evidence="2">
    <name type="scientific">Micromonospora sp. HUAS YX12</name>
    <dbReference type="NCBI Taxonomy" id="3156396"/>
    <lineage>
        <taxon>Bacteria</taxon>
        <taxon>Bacillati</taxon>
        <taxon>Actinomycetota</taxon>
        <taxon>Actinomycetes</taxon>
        <taxon>Micromonosporales</taxon>
        <taxon>Micromonosporaceae</taxon>
        <taxon>Micromonospora</taxon>
    </lineage>
</organism>
<dbReference type="RefSeq" id="WP_349877065.1">
    <property type="nucleotide sequence ID" value="NZ_CP157974.1"/>
</dbReference>
<evidence type="ECO:0000256" key="1">
    <source>
        <dbReference type="SAM" id="MobiDB-lite"/>
    </source>
</evidence>
<evidence type="ECO:0000313" key="2">
    <source>
        <dbReference type="EMBL" id="XBT80609.1"/>
    </source>
</evidence>
<feature type="region of interest" description="Disordered" evidence="1">
    <location>
        <begin position="137"/>
        <end position="170"/>
    </location>
</feature>